<sequence>MKPTLRTLFAGSLLASSLVFAPVHAAELHVLISGGFSAAYNKLGPQYTQATGNKLVTEHGPSMGKTPEAIPNRLARHEPADVVIMVGYALDDLIKQGMVDPASRVELADSAIGMVVRKGQPKPDISTEAALKKTLLGAKSIAYSDSASGVYIEKELFKKLGIETQVKSKATMVPKIPVASQVADGKYQLGFQQVSELLPVPGITFVGKIPASVQSITRFAGGVPVGAAHPQEAAALLKYLSSPQAAPVVKATGLDTVAKP</sequence>
<dbReference type="AlphaFoldDB" id="A0A193G956"/>
<dbReference type="SUPFAM" id="SSF53850">
    <property type="entry name" value="Periplasmic binding protein-like II"/>
    <property type="match status" value="1"/>
</dbReference>
<evidence type="ECO:0000313" key="2">
    <source>
        <dbReference type="EMBL" id="ANN76522.1"/>
    </source>
</evidence>
<dbReference type="STRING" id="463014.BAU07_04795"/>
<proteinExistence type="predicted"/>
<protein>
    <submittedName>
        <fullName evidence="2">Molybdenum ABC transporter substrate-binding protein</fullName>
    </submittedName>
</protein>
<dbReference type="InterPro" id="IPR050682">
    <property type="entry name" value="ModA/WtpA"/>
</dbReference>
<evidence type="ECO:0000256" key="1">
    <source>
        <dbReference type="SAM" id="SignalP"/>
    </source>
</evidence>
<dbReference type="OrthoDB" id="8216219at2"/>
<evidence type="ECO:0000313" key="3">
    <source>
        <dbReference type="Proteomes" id="UP000091926"/>
    </source>
</evidence>
<reference evidence="2 3" key="1">
    <citation type="submission" date="2016-06" db="EMBL/GenBank/DDBJ databases">
        <title>Complete genome sequences of Bordetella bronchialis and Bordetella flabilis.</title>
        <authorList>
            <person name="LiPuma J.J."/>
            <person name="Spilker T."/>
        </authorList>
    </citation>
    <scope>NUCLEOTIDE SEQUENCE [LARGE SCALE GENOMIC DNA]</scope>
    <source>
        <strain evidence="2 3">AU10664</strain>
    </source>
</reference>
<dbReference type="Proteomes" id="UP000091926">
    <property type="component" value="Chromosome"/>
</dbReference>
<accession>A0A193G956</accession>
<dbReference type="GO" id="GO:0015689">
    <property type="term" value="P:molybdate ion transport"/>
    <property type="evidence" value="ECO:0007669"/>
    <property type="project" value="TreeGrafter"/>
</dbReference>
<keyword evidence="3" id="KW-1185">Reference proteome</keyword>
<name>A0A193G956_9BORD</name>
<dbReference type="RefSeq" id="WP_066654577.1">
    <property type="nucleotide sequence ID" value="NZ_CBCSCL010000022.1"/>
</dbReference>
<feature type="chain" id="PRO_5008258661" evidence="1">
    <location>
        <begin position="26"/>
        <end position="260"/>
    </location>
</feature>
<dbReference type="EMBL" id="CP016172">
    <property type="protein sequence ID" value="ANN76522.1"/>
    <property type="molecule type" value="Genomic_DNA"/>
</dbReference>
<organism evidence="2 3">
    <name type="scientific">Bordetella flabilis</name>
    <dbReference type="NCBI Taxonomy" id="463014"/>
    <lineage>
        <taxon>Bacteria</taxon>
        <taxon>Pseudomonadati</taxon>
        <taxon>Pseudomonadota</taxon>
        <taxon>Betaproteobacteria</taxon>
        <taxon>Burkholderiales</taxon>
        <taxon>Alcaligenaceae</taxon>
        <taxon>Bordetella</taxon>
    </lineage>
</organism>
<feature type="signal peptide" evidence="1">
    <location>
        <begin position="1"/>
        <end position="25"/>
    </location>
</feature>
<dbReference type="Pfam" id="PF13531">
    <property type="entry name" value="SBP_bac_11"/>
    <property type="match status" value="1"/>
</dbReference>
<dbReference type="PANTHER" id="PTHR30632:SF11">
    <property type="entry name" value="BLR4797 PROTEIN"/>
    <property type="match status" value="1"/>
</dbReference>
<gene>
    <name evidence="2" type="ORF">BAU07_04795</name>
</gene>
<dbReference type="KEGG" id="bfz:BAU07_04795"/>
<dbReference type="Gene3D" id="3.40.190.10">
    <property type="entry name" value="Periplasmic binding protein-like II"/>
    <property type="match status" value="2"/>
</dbReference>
<dbReference type="GO" id="GO:0030973">
    <property type="term" value="F:molybdate ion binding"/>
    <property type="evidence" value="ECO:0007669"/>
    <property type="project" value="TreeGrafter"/>
</dbReference>
<keyword evidence="1" id="KW-0732">Signal</keyword>
<dbReference type="PANTHER" id="PTHR30632">
    <property type="entry name" value="MOLYBDATE-BINDING PERIPLASMIC PROTEIN"/>
    <property type="match status" value="1"/>
</dbReference>